<evidence type="ECO:0000259" key="3">
    <source>
        <dbReference type="Pfam" id="PF07685"/>
    </source>
</evidence>
<dbReference type="STRING" id="223184.AS25_03595"/>
<evidence type="ECO:0000313" key="5">
    <source>
        <dbReference type="Proteomes" id="UP000030664"/>
    </source>
</evidence>
<dbReference type="CDD" id="cd01750">
    <property type="entry name" value="GATase1_CobQ"/>
    <property type="match status" value="1"/>
</dbReference>
<accession>A0A0B0DI38</accession>
<organism evidence="4 5">
    <name type="scientific">Kocuria marina</name>
    <dbReference type="NCBI Taxonomy" id="223184"/>
    <lineage>
        <taxon>Bacteria</taxon>
        <taxon>Bacillati</taxon>
        <taxon>Actinomycetota</taxon>
        <taxon>Actinomycetes</taxon>
        <taxon>Micrococcales</taxon>
        <taxon>Micrococcaceae</taxon>
        <taxon>Kocuria</taxon>
    </lineage>
</organism>
<feature type="active site" evidence="2">
    <location>
        <position position="195"/>
    </location>
</feature>
<keyword evidence="2" id="KW-0133">Cell shape</keyword>
<dbReference type="EMBL" id="JROM01000016">
    <property type="protein sequence ID" value="KHE74899.1"/>
    <property type="molecule type" value="Genomic_DNA"/>
</dbReference>
<comment type="caution">
    <text evidence="4">The sequence shown here is derived from an EMBL/GenBank/DDBJ whole genome shotgun (WGS) entry which is preliminary data.</text>
</comment>
<dbReference type="InterPro" id="IPR043702">
    <property type="entry name" value="Lipid_II_synth_GatD"/>
</dbReference>
<comment type="function">
    <text evidence="2">The lipid II isoglutaminyl synthase complex catalyzes the formation of alpha-D-isoglutamine in the cell wall lipid II stem peptide. The GatD subunit catalyzes the hydrolysis of glutamine to glutamate and ammonia. The resulting ammonia molecule is channeled to the active site of MurT.</text>
</comment>
<feature type="active site" description="Nucleophile" evidence="2">
    <location>
        <position position="98"/>
    </location>
</feature>
<dbReference type="GO" id="GO:0008360">
    <property type="term" value="P:regulation of cell shape"/>
    <property type="evidence" value="ECO:0007669"/>
    <property type="project" value="UniProtKB-KW"/>
</dbReference>
<dbReference type="GO" id="GO:0016740">
    <property type="term" value="F:transferase activity"/>
    <property type="evidence" value="ECO:0007669"/>
    <property type="project" value="UniProtKB-KW"/>
</dbReference>
<keyword evidence="4" id="KW-0808">Transferase</keyword>
<dbReference type="GO" id="GO:0009252">
    <property type="term" value="P:peptidoglycan biosynthetic process"/>
    <property type="evidence" value="ECO:0007669"/>
    <property type="project" value="UniProtKB-UniRule"/>
</dbReference>
<dbReference type="eggNOG" id="COG3442">
    <property type="taxonomic scope" value="Bacteria"/>
</dbReference>
<dbReference type="GO" id="GO:0004359">
    <property type="term" value="F:glutaminase activity"/>
    <property type="evidence" value="ECO:0007669"/>
    <property type="project" value="UniProtKB-UniRule"/>
</dbReference>
<dbReference type="InterPro" id="IPR029062">
    <property type="entry name" value="Class_I_gatase-like"/>
</dbReference>
<dbReference type="RefSeq" id="WP_035961621.1">
    <property type="nucleotide sequence ID" value="NZ_JROM01000016.1"/>
</dbReference>
<dbReference type="UniPathway" id="UPA00219"/>
<dbReference type="EC" id="6.3.5.13" evidence="2"/>
<reference evidence="4 5" key="1">
    <citation type="submission" date="2014-09" db="EMBL/GenBank/DDBJ databases">
        <title>High-quality draft genome sequence of Kocuria marina SO9-6, an actinobacterium isolated from a copper mine.</title>
        <authorList>
            <person name="Castro D.B."/>
            <person name="Pereira L.B."/>
            <person name="Silva M.V."/>
            <person name="Silva B.P."/>
            <person name="Zanardi B.R."/>
            <person name="Carlos C."/>
            <person name="Belgini D.R."/>
            <person name="Limache E.G."/>
            <person name="Lacerda G.V."/>
            <person name="Nery M.B."/>
            <person name="Gomes M.B."/>
            <person name="Souza S."/>
            <person name="Silva T.M."/>
            <person name="Rodrigues V.D."/>
            <person name="Paulino L.C."/>
            <person name="Vicentini R."/>
            <person name="Ferraz L.F."/>
            <person name="Ottoboni L.M."/>
        </authorList>
    </citation>
    <scope>NUCLEOTIDE SEQUENCE [LARGE SCALE GENOMIC DNA]</scope>
    <source>
        <strain evidence="4 5">SO9-6</strain>
    </source>
</reference>
<name>A0A0B0DI38_9MICC</name>
<gene>
    <name evidence="2" type="primary">gatD</name>
    <name evidence="4" type="ORF">AS25_03595</name>
</gene>
<sequence>MAHDTARALRIVQLYPRDMNIYGDWGNTLTLKRRAERHGLGTEIVDYNPGDPWPENADLFVGGGGQDSGQFRVADDLAVVAPRLHEAVARGVPMLAICGLYQLFGHSFRTGTGETLSGIGIFDLETVAGPERLIGNIVTESPDLGTIIGYENHSGLTHLGAGQQPLASVVSGAGNNGQDATEGARTANVLGSYLHGSLLPKNPRVADFLLAAALELRGETLPEGELDDTLAQRARDVAASRPR</sequence>
<dbReference type="SUPFAM" id="SSF52317">
    <property type="entry name" value="Class I glutamine amidotransferase-like"/>
    <property type="match status" value="1"/>
</dbReference>
<dbReference type="Pfam" id="PF07685">
    <property type="entry name" value="GATase_3"/>
    <property type="match status" value="1"/>
</dbReference>
<dbReference type="InterPro" id="IPR033949">
    <property type="entry name" value="CobQ_GATase1"/>
</dbReference>
<dbReference type="Proteomes" id="UP000030664">
    <property type="component" value="Unassembled WGS sequence"/>
</dbReference>
<dbReference type="AlphaFoldDB" id="A0A0B0DI38"/>
<proteinExistence type="inferred from homology"/>
<protein>
    <recommendedName>
        <fullName evidence="2">Lipid II isoglutaminyl synthase (glutamine-hydrolyzing) subunit GatD</fullName>
        <ecNumber evidence="2">6.3.5.13</ecNumber>
    </recommendedName>
    <alternativeName>
        <fullName evidence="2">Lipid II isoglutaminyl synthase glutaminase subunit</fullName>
        <ecNumber evidence="2">3.5.1.2</ecNumber>
    </alternativeName>
</protein>
<dbReference type="GO" id="GO:0071555">
    <property type="term" value="P:cell wall organization"/>
    <property type="evidence" value="ECO:0007669"/>
    <property type="project" value="UniProtKB-KW"/>
</dbReference>
<comment type="pathway">
    <text evidence="2">Cell wall biogenesis; peptidoglycan biosynthesis.</text>
</comment>
<feature type="binding site" evidence="2">
    <location>
        <position position="132"/>
    </location>
    <ligand>
        <name>substrate</name>
    </ligand>
</feature>
<evidence type="ECO:0000256" key="1">
    <source>
        <dbReference type="ARBA" id="ARBA00022962"/>
    </source>
</evidence>
<comment type="catalytic activity">
    <reaction evidence="2">
        <text>beta-D-GlcNAc-(1-&gt;4)-Mur2Ac(oyl-L-Ala-gamma-D-Glu-L-Lys-D-Ala-D-Ala)-di-trans,octa-cis-undecaprenyl diphosphate + L-glutamine + ATP + H2O = beta-D-GlcNAc-(1-&gt;4)-Mur2Ac(oyl-L-Ala-D-isoglutaminyl-L-Lys-D-Ala-D-Ala)-di-trans,octa-cis-undecaprenyl diphosphate + L-glutamate + ADP + phosphate + H(+)</text>
        <dbReference type="Rhea" id="RHEA:57928"/>
        <dbReference type="ChEBI" id="CHEBI:15377"/>
        <dbReference type="ChEBI" id="CHEBI:15378"/>
        <dbReference type="ChEBI" id="CHEBI:29985"/>
        <dbReference type="ChEBI" id="CHEBI:30616"/>
        <dbReference type="ChEBI" id="CHEBI:43474"/>
        <dbReference type="ChEBI" id="CHEBI:58359"/>
        <dbReference type="ChEBI" id="CHEBI:60033"/>
        <dbReference type="ChEBI" id="CHEBI:62233"/>
        <dbReference type="ChEBI" id="CHEBI:456216"/>
        <dbReference type="EC" id="6.3.5.13"/>
    </reaction>
</comment>
<keyword evidence="2" id="KW-0961">Cell wall biogenesis/degradation</keyword>
<dbReference type="GO" id="GO:0009236">
    <property type="term" value="P:cobalamin biosynthetic process"/>
    <property type="evidence" value="ECO:0007669"/>
    <property type="project" value="InterPro"/>
</dbReference>
<dbReference type="GO" id="GO:0140282">
    <property type="term" value="F:carbon-nitrogen ligase activity on lipid II"/>
    <property type="evidence" value="ECO:0007669"/>
    <property type="project" value="UniProtKB-UniRule"/>
</dbReference>
<keyword evidence="1 2" id="KW-0315">Glutamine amidotransferase</keyword>
<dbReference type="HAMAP" id="MF_02213">
    <property type="entry name" value="Lipid_II_synth_GatD"/>
    <property type="match status" value="1"/>
</dbReference>
<keyword evidence="2" id="KW-0436">Ligase</keyword>
<evidence type="ECO:0000313" key="4">
    <source>
        <dbReference type="EMBL" id="KHE74899.1"/>
    </source>
</evidence>
<dbReference type="Gene3D" id="3.40.50.880">
    <property type="match status" value="1"/>
</dbReference>
<comment type="similarity">
    <text evidence="2">Belongs to the CobB/CobQ family. GatD subfamily.</text>
</comment>
<comment type="catalytic activity">
    <reaction evidence="2">
        <text>L-glutamine + H2O = L-glutamate + NH4(+)</text>
        <dbReference type="Rhea" id="RHEA:15889"/>
        <dbReference type="ChEBI" id="CHEBI:15377"/>
        <dbReference type="ChEBI" id="CHEBI:28938"/>
        <dbReference type="ChEBI" id="CHEBI:29985"/>
        <dbReference type="ChEBI" id="CHEBI:58359"/>
        <dbReference type="EC" id="3.5.1.2"/>
    </reaction>
</comment>
<dbReference type="EC" id="3.5.1.2" evidence="2"/>
<dbReference type="PANTHER" id="PTHR21343">
    <property type="entry name" value="DETHIOBIOTIN SYNTHETASE"/>
    <property type="match status" value="1"/>
</dbReference>
<feature type="domain" description="CobB/CobQ-like glutamine amidotransferase" evidence="3">
    <location>
        <begin position="10"/>
        <end position="202"/>
    </location>
</feature>
<evidence type="ECO:0000256" key="2">
    <source>
        <dbReference type="HAMAP-Rule" id="MF_02213"/>
    </source>
</evidence>
<keyword evidence="2" id="KW-0378">Hydrolase</keyword>
<dbReference type="InterPro" id="IPR011698">
    <property type="entry name" value="GATase_3"/>
</dbReference>
<keyword evidence="2" id="KW-0573">Peptidoglycan synthesis</keyword>
<dbReference type="PROSITE" id="PS51274">
    <property type="entry name" value="GATASE_COBBQ"/>
    <property type="match status" value="1"/>
</dbReference>
<comment type="subunit">
    <text evidence="2">Forms a heterodimer with MurT.</text>
</comment>
<dbReference type="PANTHER" id="PTHR21343:SF9">
    <property type="entry name" value="LIPID II ISOGLUTAMINYL SYNTHASE (GLUTAMINE-HYDROLYZING) SUBUNIT GATD"/>
    <property type="match status" value="1"/>
</dbReference>